<dbReference type="EMBL" id="VNJJ01000015">
    <property type="protein sequence ID" value="TVX96662.1"/>
    <property type="molecule type" value="Genomic_DNA"/>
</dbReference>
<gene>
    <name evidence="1" type="ORF">FPZ45_20485</name>
</gene>
<keyword evidence="2" id="KW-1185">Reference proteome</keyword>
<dbReference type="OrthoDB" id="5786478at2"/>
<evidence type="ECO:0000313" key="2">
    <source>
        <dbReference type="Proteomes" id="UP000316330"/>
    </source>
</evidence>
<dbReference type="PANTHER" id="PTHR45458:SF1">
    <property type="entry name" value="SHORT CHAIN DEHYDROGENASE"/>
    <property type="match status" value="1"/>
</dbReference>
<dbReference type="RefSeq" id="WP_144705980.1">
    <property type="nucleotide sequence ID" value="NZ_VNJJ01000015.1"/>
</dbReference>
<dbReference type="InterPro" id="IPR002347">
    <property type="entry name" value="SDR_fam"/>
</dbReference>
<dbReference type="InterPro" id="IPR036291">
    <property type="entry name" value="NAD(P)-bd_dom_sf"/>
</dbReference>
<organism evidence="1 2">
    <name type="scientific">Cohnella terricola</name>
    <dbReference type="NCBI Taxonomy" id="1289167"/>
    <lineage>
        <taxon>Bacteria</taxon>
        <taxon>Bacillati</taxon>
        <taxon>Bacillota</taxon>
        <taxon>Bacilli</taxon>
        <taxon>Bacillales</taxon>
        <taxon>Paenibacillaceae</taxon>
        <taxon>Cohnella</taxon>
    </lineage>
</organism>
<dbReference type="InterPro" id="IPR052184">
    <property type="entry name" value="SDR_enzymes"/>
</dbReference>
<dbReference type="AlphaFoldDB" id="A0A559J9Y7"/>
<dbReference type="Gene3D" id="3.40.50.720">
    <property type="entry name" value="NAD(P)-binding Rossmann-like Domain"/>
    <property type="match status" value="1"/>
</dbReference>
<accession>A0A559J9Y7</accession>
<protein>
    <submittedName>
        <fullName evidence="1">SDR family NAD(P)-dependent oxidoreductase</fullName>
    </submittedName>
</protein>
<reference evidence="1 2" key="1">
    <citation type="submission" date="2019-07" db="EMBL/GenBank/DDBJ databases">
        <authorList>
            <person name="Kim J."/>
        </authorList>
    </citation>
    <scope>NUCLEOTIDE SEQUENCE [LARGE SCALE GENOMIC DNA]</scope>
    <source>
        <strain evidence="1 2">G13</strain>
    </source>
</reference>
<dbReference type="GO" id="GO:0016616">
    <property type="term" value="F:oxidoreductase activity, acting on the CH-OH group of donors, NAD or NADP as acceptor"/>
    <property type="evidence" value="ECO:0007669"/>
    <property type="project" value="TreeGrafter"/>
</dbReference>
<dbReference type="Pfam" id="PF00106">
    <property type="entry name" value="adh_short"/>
    <property type="match status" value="1"/>
</dbReference>
<sequence>MTKKVLVTGADRGLGFSFTKQLLEKGHTVFAGQFIEDWHFLSELQEKYPETLHIVPLDIGDDESVKRAARRVASKTQSLDIIINNAGIGTQGDNSTILVEQDFNLMQSIYNINTLGSLRVTNSLIGLLLQSEDKLVVNISSEAGSVARNHRISGYGYCMSKSALNMQSAIVHEHLRKLGGQVMVFYPGWLQSYMSGELNENAPTHPDESAAKIIGLIEQREQYAGEHPIFLDMDGNEWPW</sequence>
<dbReference type="PANTHER" id="PTHR45458">
    <property type="entry name" value="SHORT-CHAIN DEHYDROGENASE/REDUCTASE SDR"/>
    <property type="match status" value="1"/>
</dbReference>
<evidence type="ECO:0000313" key="1">
    <source>
        <dbReference type="EMBL" id="TVX96662.1"/>
    </source>
</evidence>
<name>A0A559J9Y7_9BACL</name>
<proteinExistence type="predicted"/>
<dbReference type="Proteomes" id="UP000316330">
    <property type="component" value="Unassembled WGS sequence"/>
</dbReference>
<dbReference type="SUPFAM" id="SSF51735">
    <property type="entry name" value="NAD(P)-binding Rossmann-fold domains"/>
    <property type="match status" value="1"/>
</dbReference>
<dbReference type="PRINTS" id="PR00081">
    <property type="entry name" value="GDHRDH"/>
</dbReference>
<comment type="caution">
    <text evidence="1">The sequence shown here is derived from an EMBL/GenBank/DDBJ whole genome shotgun (WGS) entry which is preliminary data.</text>
</comment>